<evidence type="ECO:0000256" key="1">
    <source>
        <dbReference type="ARBA" id="ARBA00022588"/>
    </source>
</evidence>
<dbReference type="Gene3D" id="3.30.160.60">
    <property type="entry name" value="Classic Zinc Finger"/>
    <property type="match status" value="1"/>
</dbReference>
<dbReference type="GeneID" id="106932812"/>
<dbReference type="Gene3D" id="2.60.120.920">
    <property type="match status" value="1"/>
</dbReference>
<dbReference type="GO" id="GO:0045087">
    <property type="term" value="P:innate immune response"/>
    <property type="evidence" value="ECO:0007669"/>
    <property type="project" value="UniProtKB-KW"/>
</dbReference>
<dbReference type="GO" id="GO:0005737">
    <property type="term" value="C:cytoplasm"/>
    <property type="evidence" value="ECO:0007669"/>
    <property type="project" value="UniProtKB-ARBA"/>
</dbReference>
<dbReference type="Gene3D" id="4.10.830.40">
    <property type="match status" value="1"/>
</dbReference>
<dbReference type="SMART" id="SM00184">
    <property type="entry name" value="RING"/>
    <property type="match status" value="1"/>
</dbReference>
<evidence type="ECO:0000256" key="7">
    <source>
        <dbReference type="SAM" id="Coils"/>
    </source>
</evidence>
<dbReference type="SMART" id="SM00589">
    <property type="entry name" value="PRY"/>
    <property type="match status" value="1"/>
</dbReference>
<dbReference type="Pfam" id="PF15227">
    <property type="entry name" value="zf-C3HC4_4"/>
    <property type="match status" value="1"/>
</dbReference>
<evidence type="ECO:0000256" key="4">
    <source>
        <dbReference type="ARBA" id="ARBA00022833"/>
    </source>
</evidence>
<dbReference type="InterPro" id="IPR043136">
    <property type="entry name" value="B30.2/SPRY_sf"/>
</dbReference>
<dbReference type="AlphaFoldDB" id="A0A3B3WT25"/>
<evidence type="ECO:0000256" key="3">
    <source>
        <dbReference type="ARBA" id="ARBA00022771"/>
    </source>
</evidence>
<evidence type="ECO:0000256" key="2">
    <source>
        <dbReference type="ARBA" id="ARBA00022723"/>
    </source>
</evidence>
<dbReference type="CDD" id="cd16040">
    <property type="entry name" value="SPRY_PRY_SNTX"/>
    <property type="match status" value="1"/>
</dbReference>
<evidence type="ECO:0000259" key="9">
    <source>
        <dbReference type="PROSITE" id="PS50188"/>
    </source>
</evidence>
<reference evidence="10" key="2">
    <citation type="submission" date="2025-09" db="UniProtKB">
        <authorList>
            <consortium name="Ensembl"/>
        </authorList>
    </citation>
    <scope>IDENTIFICATION</scope>
</reference>
<dbReference type="CDD" id="cd19769">
    <property type="entry name" value="Bbox2_TRIM16-like"/>
    <property type="match status" value="1"/>
</dbReference>
<keyword evidence="2" id="KW-0479">Metal-binding</keyword>
<keyword evidence="7" id="KW-0175">Coiled coil</keyword>
<dbReference type="InterPro" id="IPR003879">
    <property type="entry name" value="Butyrophylin_SPRY"/>
</dbReference>
<feature type="domain" description="B30.2/SPRY" evidence="9">
    <location>
        <begin position="366"/>
        <end position="558"/>
    </location>
</feature>
<dbReference type="Gene3D" id="3.30.40.10">
    <property type="entry name" value="Zinc/RING finger domain, C3HC4 (zinc finger)"/>
    <property type="match status" value="1"/>
</dbReference>
<keyword evidence="3 6" id="KW-0863">Zinc-finger</keyword>
<feature type="coiled-coil region" evidence="7">
    <location>
        <begin position="247"/>
        <end position="299"/>
    </location>
</feature>
<evidence type="ECO:0008006" key="12">
    <source>
        <dbReference type="Google" id="ProtNLM"/>
    </source>
</evidence>
<dbReference type="SUPFAM" id="SSF49899">
    <property type="entry name" value="Concanavalin A-like lectins/glucanases"/>
    <property type="match status" value="1"/>
</dbReference>
<keyword evidence="5" id="KW-0391">Immunity</keyword>
<dbReference type="PROSITE" id="PS00518">
    <property type="entry name" value="ZF_RING_1"/>
    <property type="match status" value="1"/>
</dbReference>
<dbReference type="PROSITE" id="PS50188">
    <property type="entry name" value="B302_SPRY"/>
    <property type="match status" value="1"/>
</dbReference>
<accession>A0A3B3WT25</accession>
<dbReference type="InterPro" id="IPR013320">
    <property type="entry name" value="ConA-like_dom_sf"/>
</dbReference>
<evidence type="ECO:0000256" key="5">
    <source>
        <dbReference type="ARBA" id="ARBA00022859"/>
    </source>
</evidence>
<evidence type="ECO:0000313" key="10">
    <source>
        <dbReference type="Ensembl" id="ENSPMEP00000005824.1"/>
    </source>
</evidence>
<evidence type="ECO:0000313" key="11">
    <source>
        <dbReference type="Proteomes" id="UP000261480"/>
    </source>
</evidence>
<keyword evidence="11" id="KW-1185">Reference proteome</keyword>
<dbReference type="Pfam" id="PF25600">
    <property type="entry name" value="TRIM_CC"/>
    <property type="match status" value="1"/>
</dbReference>
<dbReference type="STRING" id="48701.ENSPMEP00000005824"/>
<dbReference type="InterPro" id="IPR013083">
    <property type="entry name" value="Znf_RING/FYVE/PHD"/>
</dbReference>
<dbReference type="InterPro" id="IPR001841">
    <property type="entry name" value="Znf_RING"/>
</dbReference>
<dbReference type="Pfam" id="PF00622">
    <property type="entry name" value="SPRY"/>
    <property type="match status" value="1"/>
</dbReference>
<dbReference type="SUPFAM" id="SSF57850">
    <property type="entry name" value="RING/U-box"/>
    <property type="match status" value="1"/>
</dbReference>
<dbReference type="PROSITE" id="PS50089">
    <property type="entry name" value="ZF_RING_2"/>
    <property type="match status" value="1"/>
</dbReference>
<dbReference type="InterPro" id="IPR001870">
    <property type="entry name" value="B30.2/SPRY"/>
</dbReference>
<dbReference type="PRINTS" id="PR01407">
    <property type="entry name" value="BUTYPHLNCDUF"/>
</dbReference>
<sequence>MAQKKVKLDPEAFSCTICAGLLKDPATIPCGHSYCLSCINNHWDGEDQKGIHSCPQCGETFKPKPVPTKNIVLTELVGDLKDNGFQAAPADHCYAGPEDVACDVCTGRKMKAVKTCLVCLVSYCQNHVNLHCESPAFKKHKLVEPCKNLEENICSHHGEVLKLYCSLHQKCICILCLVDEHEGCKTGSAATERTKKQKELEECRRDFQLGILTRQADVKLLQQEVEAINVSADKAVEDSEEIFTELIRLLQERSSEVKQQIRSQQETEVSRVKDVQEKLEQEITELKRKDAELEQLSITEDHNQFLLNCPVWADVSWPTYFSIFDGIPPGYFENVTEAVSAVKAIVADLICDGWPEISETISKVDVLLSEPELSTREDFLRYAVDITLDPDTAHQEIRLSRGARKALSMGTLQNYPNNTDRFKNPLQVLSRERLTGRSYWEVQWRGRAVDVAVSYSNISRAGGLEKSEFGWNNKSWSLHCHSAGYTFWQNSVHTPVLSPPSYRVGVFLDPKAGSLSFYSVSETMTLLLKIQTTFTQPLHAGLRFPNSRNDTAEFVKLK</sequence>
<dbReference type="InterPro" id="IPR058030">
    <property type="entry name" value="TRIM8/14/16/25/29/45/65_CC"/>
</dbReference>
<reference evidence="10" key="1">
    <citation type="submission" date="2025-08" db="UniProtKB">
        <authorList>
            <consortium name="Ensembl"/>
        </authorList>
    </citation>
    <scope>IDENTIFICATION</scope>
</reference>
<dbReference type="GO" id="GO:0008270">
    <property type="term" value="F:zinc ion binding"/>
    <property type="evidence" value="ECO:0007669"/>
    <property type="project" value="UniProtKB-KW"/>
</dbReference>
<name>A0A3B3WT25_9TELE</name>
<dbReference type="Pfam" id="PF13765">
    <property type="entry name" value="PRY"/>
    <property type="match status" value="1"/>
</dbReference>
<evidence type="ECO:0000259" key="8">
    <source>
        <dbReference type="PROSITE" id="PS50089"/>
    </source>
</evidence>
<dbReference type="PANTHER" id="PTHR25465">
    <property type="entry name" value="B-BOX DOMAIN CONTAINING"/>
    <property type="match status" value="1"/>
</dbReference>
<dbReference type="InterPro" id="IPR003877">
    <property type="entry name" value="SPRY_dom"/>
</dbReference>
<organism evidence="10 11">
    <name type="scientific">Poecilia mexicana</name>
    <dbReference type="NCBI Taxonomy" id="48701"/>
    <lineage>
        <taxon>Eukaryota</taxon>
        <taxon>Metazoa</taxon>
        <taxon>Chordata</taxon>
        <taxon>Craniata</taxon>
        <taxon>Vertebrata</taxon>
        <taxon>Euteleostomi</taxon>
        <taxon>Actinopterygii</taxon>
        <taxon>Neopterygii</taxon>
        <taxon>Teleostei</taxon>
        <taxon>Neoteleostei</taxon>
        <taxon>Acanthomorphata</taxon>
        <taxon>Ovalentaria</taxon>
        <taxon>Atherinomorphae</taxon>
        <taxon>Cyprinodontiformes</taxon>
        <taxon>Poeciliidae</taxon>
        <taxon>Poeciliinae</taxon>
        <taxon>Poecilia</taxon>
    </lineage>
</organism>
<dbReference type="KEGG" id="pmei:106932812"/>
<protein>
    <recommendedName>
        <fullName evidence="12">Tripartite motif-containing protein 16-like</fullName>
    </recommendedName>
</protein>
<dbReference type="Proteomes" id="UP000261480">
    <property type="component" value="Unplaced"/>
</dbReference>
<dbReference type="PANTHER" id="PTHR25465:SF5">
    <property type="entry name" value="E3 UBIQUITIN_ISG15 LIGASE TRIM25-RELATED"/>
    <property type="match status" value="1"/>
</dbReference>
<dbReference type="InterPro" id="IPR006574">
    <property type="entry name" value="PRY"/>
</dbReference>
<proteinExistence type="predicted"/>
<dbReference type="RefSeq" id="XP_014867185.1">
    <property type="nucleotide sequence ID" value="XM_015011699.1"/>
</dbReference>
<dbReference type="Ensembl" id="ENSPMET00000006876.1">
    <property type="protein sequence ID" value="ENSPMEP00000005824.1"/>
    <property type="gene ID" value="ENSPMEG00000007233.1"/>
</dbReference>
<evidence type="ECO:0000256" key="6">
    <source>
        <dbReference type="PROSITE-ProRule" id="PRU00175"/>
    </source>
</evidence>
<dbReference type="SUPFAM" id="SSF57845">
    <property type="entry name" value="B-box zinc-binding domain"/>
    <property type="match status" value="1"/>
</dbReference>
<keyword evidence="4" id="KW-0862">Zinc</keyword>
<dbReference type="InterPro" id="IPR017907">
    <property type="entry name" value="Znf_RING_CS"/>
</dbReference>
<dbReference type="InterPro" id="IPR051051">
    <property type="entry name" value="E3_ubiq-ligase_TRIM/RNF"/>
</dbReference>
<feature type="domain" description="RING-type" evidence="8">
    <location>
        <begin position="15"/>
        <end position="57"/>
    </location>
</feature>
<keyword evidence="1" id="KW-0399">Innate immunity</keyword>